<organism evidence="5 6">
    <name type="scientific">Babesia duncani</name>
    <dbReference type="NCBI Taxonomy" id="323732"/>
    <lineage>
        <taxon>Eukaryota</taxon>
        <taxon>Sar</taxon>
        <taxon>Alveolata</taxon>
        <taxon>Apicomplexa</taxon>
        <taxon>Aconoidasida</taxon>
        <taxon>Piroplasmida</taxon>
        <taxon>Babesiidae</taxon>
        <taxon>Babesia</taxon>
    </lineage>
</organism>
<name>A0AAD9PJH8_9APIC</name>
<keyword evidence="2" id="KW-0442">Lipid degradation</keyword>
<proteinExistence type="predicted"/>
<dbReference type="SMART" id="SM00149">
    <property type="entry name" value="PLCYc"/>
    <property type="match status" value="1"/>
</dbReference>
<dbReference type="InterPro" id="IPR001192">
    <property type="entry name" value="PI-PLC_fam"/>
</dbReference>
<evidence type="ECO:0000256" key="3">
    <source>
        <dbReference type="SAM" id="MobiDB-lite"/>
    </source>
</evidence>
<dbReference type="InterPro" id="IPR011993">
    <property type="entry name" value="PH-like_dom_sf"/>
</dbReference>
<dbReference type="Pfam" id="PF00168">
    <property type="entry name" value="C2"/>
    <property type="match status" value="1"/>
</dbReference>
<dbReference type="InterPro" id="IPR000008">
    <property type="entry name" value="C2_dom"/>
</dbReference>
<dbReference type="GO" id="GO:0004435">
    <property type="term" value="F:phosphatidylinositol-4,5-bisphosphate phospholipase C activity"/>
    <property type="evidence" value="ECO:0007669"/>
    <property type="project" value="UniProtKB-EC"/>
</dbReference>
<feature type="region of interest" description="Disordered" evidence="3">
    <location>
        <begin position="818"/>
        <end position="845"/>
    </location>
</feature>
<dbReference type="GeneID" id="94336703"/>
<dbReference type="InterPro" id="IPR000909">
    <property type="entry name" value="PLipase_C_PInositol-sp_X_dom"/>
</dbReference>
<dbReference type="GO" id="GO:0016042">
    <property type="term" value="P:lipid catabolic process"/>
    <property type="evidence" value="ECO:0007669"/>
    <property type="project" value="UniProtKB-KW"/>
</dbReference>
<dbReference type="PROSITE" id="PS50008">
    <property type="entry name" value="PIPLC_Y_DOMAIN"/>
    <property type="match status" value="1"/>
</dbReference>
<dbReference type="AlphaFoldDB" id="A0AAD9PJH8"/>
<dbReference type="Gene3D" id="2.30.29.30">
    <property type="entry name" value="Pleckstrin-homology domain (PH domain)/Phosphotyrosine-binding domain (PTB)"/>
    <property type="match status" value="1"/>
</dbReference>
<dbReference type="EMBL" id="JALLKP010000003">
    <property type="protein sequence ID" value="KAK2195810.1"/>
    <property type="molecule type" value="Genomic_DNA"/>
</dbReference>
<dbReference type="RefSeq" id="XP_067802653.1">
    <property type="nucleotide sequence ID" value="XM_067947431.1"/>
</dbReference>
<gene>
    <name evidence="5" type="ORF">BdWA1_002405</name>
</gene>
<feature type="domain" description="PI-PLC Y-box" evidence="4">
    <location>
        <begin position="654"/>
        <end position="740"/>
    </location>
</feature>
<keyword evidence="2" id="KW-0443">Lipid metabolism</keyword>
<protein>
    <recommendedName>
        <fullName evidence="2">Phosphoinositide phospholipase C</fullName>
        <ecNumber evidence="2">3.1.4.11</ecNumber>
    </recommendedName>
</protein>
<comment type="caution">
    <text evidence="5">The sequence shown here is derived from an EMBL/GenBank/DDBJ whole genome shotgun (WGS) entry which is preliminary data.</text>
</comment>
<dbReference type="SMART" id="SM00239">
    <property type="entry name" value="C2"/>
    <property type="match status" value="1"/>
</dbReference>
<keyword evidence="1" id="KW-0807">Transducer</keyword>
<dbReference type="PANTHER" id="PTHR10336">
    <property type="entry name" value="PHOSPHOINOSITIDE-SPECIFIC PHOSPHOLIPASE C FAMILY PROTEIN"/>
    <property type="match status" value="1"/>
</dbReference>
<dbReference type="InterPro" id="IPR035892">
    <property type="entry name" value="C2_domain_sf"/>
</dbReference>
<dbReference type="Gene3D" id="3.20.20.190">
    <property type="entry name" value="Phosphatidylinositol (PI) phosphodiesterase"/>
    <property type="match status" value="1"/>
</dbReference>
<dbReference type="GO" id="GO:0005543">
    <property type="term" value="F:phospholipid binding"/>
    <property type="evidence" value="ECO:0007669"/>
    <property type="project" value="InterPro"/>
</dbReference>
<dbReference type="Proteomes" id="UP001214638">
    <property type="component" value="Unassembled WGS sequence"/>
</dbReference>
<dbReference type="EC" id="3.1.4.11" evidence="2"/>
<dbReference type="SUPFAM" id="SSF51695">
    <property type="entry name" value="PLC-like phosphodiesterases"/>
    <property type="match status" value="1"/>
</dbReference>
<sequence>MGSNVNLNWMDELLVGTSRACPIVSRALYAELKKIKISNALQEVLGGGMLLKWIRSEPLSYKRAEEVGDSEAPKNIPKLYSSQQKCKPHKRFFWVEHACSTWFLRWSSSRKHCFESTMALAKLEFITRGDEVVYYDENSNKLVDKYTIMVLSGSYSIQLACDSKQRTLTWIAGLYHLSIHAKAHYAVAFISNTPAINALFTDDTNEGVATFKSDKLENALLDTGPDSIPDEYYWPEDFPTLYEDLESINIFPKGQPVEPLRLYVKKLLDLHKSWVYKLVTEIVNDELENYENAKLLLKRAAHHIKELEVDYTFNKDSLILYDPVLSEEESQELFYNVIRQHAVNIILDEEHNPMNEIDIVAYEQFLQVVQGADRNEIVDSIVNLMKVPIPLSCQSTSATIDNSTAVDAMESPNKNQIQRMLSLVSIWKRDKIPVRVFNELGFHWSLVQPSNSLITQMDAQEIINMLKYPIGCFWIASSHNTYLLGDQVGGTATAGALADALLRGCRCIELDLQDGTAQQPVLCHSWKGCQLTGSVGLVEALNACKEAAFVNSKLPVILSFEMHCSDSFLSKTALILKEILGDSLFIPNNENAKVQVAKMPLGCLLQKFLIKGKCSRIKKEAMSPGESAWQSLISLVGRNTKEVYSGTSIEINTVYAINENRFLKMSKQEHEMKRLTDACFVRVYPSGTRLASTNFCPMKAWSLGVQFVALNYQSCDRSMLLNIGKFKNSFGYILKPLHLRPFGNKDSEDLSYFYHNGIVIKIHVLSATQLPPPPNMKYPPMNLVSSFSNVTTSLKEGGKTIRFSELKKMLYEKDDRVFERDSGSEHEHDENENIQKESSSDTPDHEMDAAEFEKLVGKSAAIIMNHRETLCPYVEVSIVGESTVTRKTRTVNFNSFQPIWSDTTPPFEFLVSDPNEAILLLHVRHFDNLTTELVGQAAFPVSRLRPGIRWAQLLDSKFKEIECSGVLLHIEIHAAIS</sequence>
<accession>A0AAD9PJH8</accession>
<keyword evidence="6" id="KW-1185">Reference proteome</keyword>
<dbReference type="Pfam" id="PF00387">
    <property type="entry name" value="PI-PLC-Y"/>
    <property type="match status" value="1"/>
</dbReference>
<dbReference type="CDD" id="cd00275">
    <property type="entry name" value="C2_PLC_like"/>
    <property type="match status" value="1"/>
</dbReference>
<dbReference type="InterPro" id="IPR017946">
    <property type="entry name" value="PLC-like_Pdiesterase_TIM-brl"/>
</dbReference>
<dbReference type="GO" id="GO:0035556">
    <property type="term" value="P:intracellular signal transduction"/>
    <property type="evidence" value="ECO:0007669"/>
    <property type="project" value="InterPro"/>
</dbReference>
<evidence type="ECO:0000313" key="5">
    <source>
        <dbReference type="EMBL" id="KAK2195810.1"/>
    </source>
</evidence>
<dbReference type="Pfam" id="PF00388">
    <property type="entry name" value="PI-PLC-X"/>
    <property type="match status" value="1"/>
</dbReference>
<dbReference type="GO" id="GO:0032065">
    <property type="term" value="P:maintenance of protein location in cell cortex"/>
    <property type="evidence" value="ECO:0007669"/>
    <property type="project" value="InterPro"/>
</dbReference>
<dbReference type="PRINTS" id="PR00390">
    <property type="entry name" value="PHPHLIPASEC"/>
</dbReference>
<keyword evidence="2" id="KW-0378">Hydrolase</keyword>
<dbReference type="InterPro" id="IPR024774">
    <property type="entry name" value="PH_dom-Mcp5-type"/>
</dbReference>
<reference evidence="5" key="1">
    <citation type="journal article" date="2023" name="Nat. Microbiol.">
        <title>Babesia duncani multi-omics identifies virulence factors and drug targets.</title>
        <authorList>
            <person name="Singh P."/>
            <person name="Lonardi S."/>
            <person name="Liang Q."/>
            <person name="Vydyam P."/>
            <person name="Khabirova E."/>
            <person name="Fang T."/>
            <person name="Gihaz S."/>
            <person name="Thekkiniath J."/>
            <person name="Munshi M."/>
            <person name="Abel S."/>
            <person name="Ciampossin L."/>
            <person name="Batugedara G."/>
            <person name="Gupta M."/>
            <person name="Lu X.M."/>
            <person name="Lenz T."/>
            <person name="Chakravarty S."/>
            <person name="Cornillot E."/>
            <person name="Hu Y."/>
            <person name="Ma W."/>
            <person name="Gonzalez L.M."/>
            <person name="Sanchez S."/>
            <person name="Estrada K."/>
            <person name="Sanchez-Flores A."/>
            <person name="Montero E."/>
            <person name="Harb O.S."/>
            <person name="Le Roch K.G."/>
            <person name="Mamoun C.B."/>
        </authorList>
    </citation>
    <scope>NUCLEOTIDE SEQUENCE</scope>
    <source>
        <strain evidence="5">WA1</strain>
    </source>
</reference>
<dbReference type="Gene3D" id="2.60.40.150">
    <property type="entry name" value="C2 domain"/>
    <property type="match status" value="1"/>
</dbReference>
<dbReference type="Pfam" id="PF12814">
    <property type="entry name" value="Mcp5_PH"/>
    <property type="match status" value="1"/>
</dbReference>
<dbReference type="SMART" id="SM00148">
    <property type="entry name" value="PLCXc"/>
    <property type="match status" value="1"/>
</dbReference>
<evidence type="ECO:0000259" key="4">
    <source>
        <dbReference type="PROSITE" id="PS50008"/>
    </source>
</evidence>
<evidence type="ECO:0000313" key="6">
    <source>
        <dbReference type="Proteomes" id="UP001214638"/>
    </source>
</evidence>
<dbReference type="CDD" id="cd08558">
    <property type="entry name" value="PI-PLCc_eukaryota"/>
    <property type="match status" value="1"/>
</dbReference>
<dbReference type="SUPFAM" id="SSF49562">
    <property type="entry name" value="C2 domain (Calcium/lipid-binding domain, CaLB)"/>
    <property type="match status" value="1"/>
</dbReference>
<dbReference type="KEGG" id="bdw:94336703"/>
<dbReference type="InterPro" id="IPR001711">
    <property type="entry name" value="PLipase_C_Pinositol-sp_Y"/>
</dbReference>
<evidence type="ECO:0000256" key="2">
    <source>
        <dbReference type="RuleBase" id="RU361133"/>
    </source>
</evidence>
<dbReference type="PROSITE" id="PS50007">
    <property type="entry name" value="PIPLC_X_DOMAIN"/>
    <property type="match status" value="1"/>
</dbReference>
<comment type="catalytic activity">
    <reaction evidence="2">
        <text>a 1,2-diacyl-sn-glycero-3-phospho-(1D-myo-inositol-4,5-bisphosphate) + H2O = 1D-myo-inositol 1,4,5-trisphosphate + a 1,2-diacyl-sn-glycerol + H(+)</text>
        <dbReference type="Rhea" id="RHEA:33179"/>
        <dbReference type="ChEBI" id="CHEBI:15377"/>
        <dbReference type="ChEBI" id="CHEBI:15378"/>
        <dbReference type="ChEBI" id="CHEBI:17815"/>
        <dbReference type="ChEBI" id="CHEBI:58456"/>
        <dbReference type="ChEBI" id="CHEBI:203600"/>
        <dbReference type="EC" id="3.1.4.11"/>
    </reaction>
</comment>
<evidence type="ECO:0000256" key="1">
    <source>
        <dbReference type="ARBA" id="ARBA00023224"/>
    </source>
</evidence>
<dbReference type="GO" id="GO:0005938">
    <property type="term" value="C:cell cortex"/>
    <property type="evidence" value="ECO:0007669"/>
    <property type="project" value="InterPro"/>
</dbReference>